<gene>
    <name evidence="2" type="ORF">PBK173_000400700</name>
    <name evidence="3" type="ORF">PBNK65NY_000389000</name>
    <name evidence="4" type="ORF">PBSP11A_000389500</name>
</gene>
<dbReference type="Proteomes" id="UP000219860">
    <property type="component" value="Chromosome 13"/>
</dbReference>
<feature type="transmembrane region" description="Helical" evidence="1">
    <location>
        <begin position="1044"/>
        <end position="1061"/>
    </location>
</feature>
<organism evidence="2 5">
    <name type="scientific">Plasmodium berghei</name>
    <dbReference type="NCBI Taxonomy" id="5821"/>
    <lineage>
        <taxon>Eukaryota</taxon>
        <taxon>Sar</taxon>
        <taxon>Alveolata</taxon>
        <taxon>Apicomplexa</taxon>
        <taxon>Aconoidasida</taxon>
        <taxon>Haemosporida</taxon>
        <taxon>Plasmodiidae</taxon>
        <taxon>Plasmodium</taxon>
        <taxon>Plasmodium (Vinckeia)</taxon>
    </lineage>
</organism>
<keyword evidence="1" id="KW-0472">Membrane</keyword>
<dbReference type="VEuPathDB" id="PlasmoDB:PBANKA_1339800"/>
<evidence type="ECO:0000313" key="7">
    <source>
        <dbReference type="Proteomes" id="UP000516480"/>
    </source>
</evidence>
<protein>
    <submittedName>
        <fullName evidence="2">Uncharacterized protein</fullName>
    </submittedName>
</protein>
<dbReference type="OMA" id="PLEVHYL"/>
<dbReference type="EMBL" id="LT608149">
    <property type="protein sequence ID" value="SCL97738.1"/>
    <property type="molecule type" value="Genomic_DNA"/>
</dbReference>
<sequence>MDKTHNYTSTFYILDFNLCQNYSNKFWSFLKQSPTEDIIIISFKNYFEKELVHLVKLSLKNEIEWIEGYKFINLKNFENCPFIFLVKGYLYNEIHDVYFKNIQIATKKVYGKIYKYILKSYFYNFVKNKWNQIKLCENIQTDDIFEDNLNIFKEQKKKKKKKYVNKLVRYEYPFKNRIIHASSNSNIYNYSINKIVLINNFVDKNKHYSITHEKANAIKNLNGLLRTYSSELCYKKKNKDNNNYIYSYFGNKLYNKNGKDLNNFSCIAFKIKNTSLCVCLANIDLFEYVDDLNYYKYLFSRYRKEENVEKNKNAKSNYTKYCLNYYAMCCKQLYNYFINKLIFETQKKDIWLFNNDIIIFLGFEKNILIEKKKNEIRNIINDYSIFPDKNFIILNKKKKKKFIQAKAYSTLIFPDKGLQEFKLIGFRVICNLFMNIKNYNNMNNIHNNSIIKKTDSHIKKNEIKNFISLSPNFIDLNVIHTYQIYQTSFTLYYECNGITSRNIYISNINHKNNDLTSTHINANHSNTSGSNKVEKKHTPFNCENGPKAKREHEVFANEQENNNTNNVGTKDSQFSILCEDNLKKNTFDKWHTNISNIFSKKKNSTKSEIVKKNDNGCRSYEIKNLNPKNIKKNKDINIFCNNNSVKIGDTIPEKLYFSILCFDKTNNCTIPLNLYSFLHVKENSIFKYFEQNICFKNNKSNIGKKYYFDILRHICIYPYKGVLQPNSKQVIKLHIYIEHLLKEIKKMEGFFVIIIHIHNYMKNLFITFKYTLINNILFTFINENSEQKSVKQIQSKLNSQNEKIAKFIYTHTKANLSIHNQIKKTSYNLKQFIIIKKKYKKERINMKITVNKNNFNKFCSPNFEKLFLFLFFTLEHYEKKLHTNVDELEEDVFYFLKTSYIDNYNIIYLFDKFADNNSKGKIYNLNFMKKNCLFQEMYKGTSEGSSKYDMHKINEFILKIERNMKIDENISINLILFLCEELLYIINKSMIYFNITDYIRNIYNNFSMNKIKKMNIIFYNILKQSPSIFYKNIFLLFISFFKKLFFYFIQLSIHNFYVLVMKKTPYFFLNTLEKEKKKKEKIILNYYFHAFLHAFHFFYVSFLCYLSCFFLSFLDISIALDLAHHILFYM</sequence>
<evidence type="ECO:0000313" key="5">
    <source>
        <dbReference type="Proteomes" id="UP000069549"/>
    </source>
</evidence>
<keyword evidence="1" id="KW-0812">Transmembrane</keyword>
<keyword evidence="1" id="KW-1133">Transmembrane helix</keyword>
<evidence type="ECO:0000313" key="6">
    <source>
        <dbReference type="Proteomes" id="UP000219860"/>
    </source>
</evidence>
<dbReference type="AlphaFoldDB" id="A0A0Y9ZPK8"/>
<feature type="transmembrane region" description="Helical" evidence="1">
    <location>
        <begin position="1016"/>
        <end position="1038"/>
    </location>
</feature>
<feature type="transmembrane region" description="Helical" evidence="1">
    <location>
        <begin position="1082"/>
        <end position="1103"/>
    </location>
</feature>
<dbReference type="OrthoDB" id="378328at2759"/>
<dbReference type="EMBL" id="LT608261">
    <property type="protein sequence ID" value="SCM16672.1"/>
    <property type="molecule type" value="Genomic_DNA"/>
</dbReference>
<dbReference type="EMBL" id="LT160033">
    <property type="protein sequence ID" value="CXI98669.1"/>
    <property type="molecule type" value="Genomic_DNA"/>
</dbReference>
<evidence type="ECO:0000313" key="4">
    <source>
        <dbReference type="EMBL" id="SCM16672.1"/>
    </source>
</evidence>
<proteinExistence type="predicted"/>
<accession>A0A0Y9ZPK8</accession>
<evidence type="ECO:0000256" key="1">
    <source>
        <dbReference type="SAM" id="Phobius"/>
    </source>
</evidence>
<feature type="transmembrane region" description="Helical" evidence="1">
    <location>
        <begin position="974"/>
        <end position="995"/>
    </location>
</feature>
<name>A0A0Y9ZPK8_PLABE</name>
<evidence type="ECO:0000313" key="3">
    <source>
        <dbReference type="EMBL" id="SCL97738.1"/>
    </source>
</evidence>
<evidence type="ECO:0000313" key="2">
    <source>
        <dbReference type="EMBL" id="CXI98669.1"/>
    </source>
</evidence>
<dbReference type="Proteomes" id="UP000516480">
    <property type="component" value="Chromosome 13"/>
</dbReference>
<reference evidence="2 5" key="1">
    <citation type="submission" date="2016-02" db="EMBL/GenBank/DDBJ databases">
        <authorList>
            <consortium name="Pathogen Informatics"/>
        </authorList>
    </citation>
    <scope>NUCLEOTIDE SEQUENCE [LARGE SCALE GENOMIC DNA]</scope>
    <source>
        <strain evidence="2 5">K173</strain>
        <strain evidence="3 7">NK65 ny</strain>
        <strain evidence="4 6">SP11 Antwerpcl1</strain>
    </source>
</reference>
<dbReference type="Proteomes" id="UP000069549">
    <property type="component" value="Chromosome 13"/>
</dbReference>